<dbReference type="Proteomes" id="UP000571857">
    <property type="component" value="Unassembled WGS sequence"/>
</dbReference>
<accession>A0ABD4ZX21</accession>
<name>A0ABD4ZX21_ENTGA</name>
<proteinExistence type="predicted"/>
<dbReference type="EMBL" id="JABXJK010000059">
    <property type="protein sequence ID" value="MBA0972995.1"/>
    <property type="molecule type" value="Genomic_DNA"/>
</dbReference>
<dbReference type="Proteomes" id="UP001241571">
    <property type="component" value="Unassembled WGS sequence"/>
</dbReference>
<dbReference type="EMBL" id="JASUBT010000016">
    <property type="protein sequence ID" value="MDL4937319.1"/>
    <property type="molecule type" value="Genomic_DNA"/>
</dbReference>
<feature type="coiled-coil region" evidence="1">
    <location>
        <begin position="155"/>
        <end position="182"/>
    </location>
</feature>
<keyword evidence="1" id="KW-0175">Coiled coil</keyword>
<reference evidence="2 4" key="1">
    <citation type="submission" date="2020-06" db="EMBL/GenBank/DDBJ databases">
        <title>Crossreactivity between MHC class I-restricted antigens from cancer cells and an enterococcal bacteriophage.</title>
        <authorList>
            <person name="Fluckiger A."/>
            <person name="Daillere R."/>
            <person name="Sassi M."/>
            <person name="Cattoir V."/>
            <person name="Kroemer G."/>
            <person name="Zitvogel L."/>
        </authorList>
    </citation>
    <scope>NUCLEOTIDE SEQUENCE [LARGE SCALE GENOMIC DNA]</scope>
    <source>
        <strain evidence="2 4">EG4</strain>
    </source>
</reference>
<protein>
    <submittedName>
        <fullName evidence="3">Uncharacterized protein</fullName>
    </submittedName>
</protein>
<gene>
    <name evidence="2" type="ORF">HWH42_10460</name>
    <name evidence="3" type="ORF">QRX88_16575</name>
</gene>
<sequence>MDNNIEINQLVAELSEINKNTSLDSFEKRKLQSYVFIANCNGPSDEYKDLMSDVTHLSFQIQNYLQENNIDLKQTVLDSSELTDESKQVLLSYTSDLKYLTPRGGFIELLPGLEFNQDTVEAIKFWVLLAGSFVNLLAISPKSIKSIQDIIYKHYEIQNIKLKNQKEKIELYEKKKNLTRSERHKY</sequence>
<organism evidence="3 5">
    <name type="scientific">Enterococcus gallinarum</name>
    <dbReference type="NCBI Taxonomy" id="1353"/>
    <lineage>
        <taxon>Bacteria</taxon>
        <taxon>Bacillati</taxon>
        <taxon>Bacillota</taxon>
        <taxon>Bacilli</taxon>
        <taxon>Lactobacillales</taxon>
        <taxon>Enterococcaceae</taxon>
        <taxon>Enterococcus</taxon>
    </lineage>
</organism>
<evidence type="ECO:0000256" key="1">
    <source>
        <dbReference type="SAM" id="Coils"/>
    </source>
</evidence>
<dbReference type="RefSeq" id="WP_135172224.1">
    <property type="nucleotide sequence ID" value="NZ_CAJSYR010000003.1"/>
</dbReference>
<evidence type="ECO:0000313" key="2">
    <source>
        <dbReference type="EMBL" id="MBA0972995.1"/>
    </source>
</evidence>
<evidence type="ECO:0000313" key="3">
    <source>
        <dbReference type="EMBL" id="MDL4937319.1"/>
    </source>
</evidence>
<comment type="caution">
    <text evidence="3">The sequence shown here is derived from an EMBL/GenBank/DDBJ whole genome shotgun (WGS) entry which is preliminary data.</text>
</comment>
<reference evidence="3 5" key="2">
    <citation type="submission" date="2023-06" db="EMBL/GenBank/DDBJ databases">
        <title>Acute promotion of culturable opportunistic pathogens and persistent increase of antibiotic resistance following antibiotic exposure in mouse gut microbiota.</title>
        <authorList>
            <person name="Li L."/>
            <person name="Wang B."/>
            <person name="Sun Y."/>
            <person name="Wang M."/>
            <person name="Xu H."/>
        </authorList>
    </citation>
    <scope>NUCLEOTIDE SEQUENCE [LARGE SCALE GENOMIC DNA]</scope>
    <source>
        <strain evidence="3 5">CRI2_2</strain>
    </source>
</reference>
<evidence type="ECO:0000313" key="4">
    <source>
        <dbReference type="Proteomes" id="UP000571857"/>
    </source>
</evidence>
<evidence type="ECO:0000313" key="5">
    <source>
        <dbReference type="Proteomes" id="UP001241571"/>
    </source>
</evidence>
<dbReference type="AlphaFoldDB" id="A0ABD4ZX21"/>